<protein>
    <recommendedName>
        <fullName evidence="3">Flagellin</fullName>
    </recommendedName>
</protein>
<reference evidence="6 7" key="1">
    <citation type="submission" date="2018-07" db="EMBL/GenBank/DDBJ databases">
        <title>Genomic Encyclopedia of Type Strains, Phase III (KMG-III): the genomes of soil and plant-associated and newly described type strains.</title>
        <authorList>
            <person name="Whitman W."/>
        </authorList>
    </citation>
    <scope>NUCLEOTIDE SEQUENCE [LARGE SCALE GENOMIC DNA]</scope>
    <source>
        <strain evidence="6 7">CECT 8488</strain>
    </source>
</reference>
<dbReference type="InterPro" id="IPR001029">
    <property type="entry name" value="Flagellin_N"/>
</dbReference>
<sequence length="279" mass="28481">MPSIATNIAANSTLRYLNMNSANQTDTLAKIASGSRIVRASDDAAGLAVSTKLSATSGTLDQAATNAAHGISILETADGGLSNISDILVRMKSLAAQSLSGAVTVTERAYIDAEFQELVAEIDSIATSTQFNGESLIDGTTDWSDGTNVNFLLGTSTTNDTLAIGLTDVSADALGGDLTALDVTDQTNATAAAGAIDTAIGQVAAARASVGAAMSRFEFRADNIDVSKENVDSANSAIADADVAEEQAKLSSYEVLTNAAISALSKANSMSQQLLSLFN</sequence>
<proteinExistence type="inferred from homology"/>
<dbReference type="Gene3D" id="1.20.1330.10">
    <property type="entry name" value="f41 fragment of flagellin, N-terminal domain"/>
    <property type="match status" value="1"/>
</dbReference>
<dbReference type="InterPro" id="IPR046358">
    <property type="entry name" value="Flagellin_C"/>
</dbReference>
<dbReference type="OrthoDB" id="9796789at2"/>
<keyword evidence="6" id="KW-0969">Cilium</keyword>
<dbReference type="RefSeq" id="WP_115938766.1">
    <property type="nucleotide sequence ID" value="NZ_QRDW01000013.1"/>
</dbReference>
<feature type="domain" description="Flagellin C-terminal" evidence="5">
    <location>
        <begin position="195"/>
        <end position="278"/>
    </location>
</feature>
<evidence type="ECO:0000256" key="1">
    <source>
        <dbReference type="ARBA" id="ARBA00005709"/>
    </source>
</evidence>
<dbReference type="Pfam" id="PF00669">
    <property type="entry name" value="Flagellin_N"/>
    <property type="match status" value="1"/>
</dbReference>
<dbReference type="PANTHER" id="PTHR42792:SF2">
    <property type="entry name" value="FLAGELLIN"/>
    <property type="match status" value="1"/>
</dbReference>
<comment type="caution">
    <text evidence="6">The sequence shown here is derived from an EMBL/GenBank/DDBJ whole genome shotgun (WGS) entry which is preliminary data.</text>
</comment>
<dbReference type="PANTHER" id="PTHR42792">
    <property type="entry name" value="FLAGELLIN"/>
    <property type="match status" value="1"/>
</dbReference>
<keyword evidence="6" id="KW-0966">Cell projection</keyword>
<organism evidence="6 7">
    <name type="scientific">Aestuariispira insulae</name>
    <dbReference type="NCBI Taxonomy" id="1461337"/>
    <lineage>
        <taxon>Bacteria</taxon>
        <taxon>Pseudomonadati</taxon>
        <taxon>Pseudomonadota</taxon>
        <taxon>Alphaproteobacteria</taxon>
        <taxon>Rhodospirillales</taxon>
        <taxon>Kiloniellaceae</taxon>
        <taxon>Aestuariispira</taxon>
    </lineage>
</organism>
<gene>
    <name evidence="6" type="ORF">DFP90_1136</name>
</gene>
<keyword evidence="3" id="KW-0964">Secreted</keyword>
<dbReference type="InterPro" id="IPR001492">
    <property type="entry name" value="Flagellin"/>
</dbReference>
<evidence type="ECO:0000313" key="7">
    <source>
        <dbReference type="Proteomes" id="UP000256845"/>
    </source>
</evidence>
<dbReference type="SUPFAM" id="SSF64518">
    <property type="entry name" value="Phase 1 flagellin"/>
    <property type="match status" value="1"/>
</dbReference>
<comment type="subcellular location">
    <subcellularLocation>
        <location evidence="3">Secreted</location>
    </subcellularLocation>
    <subcellularLocation>
        <location evidence="3">Bacterial flagellum</location>
    </subcellularLocation>
</comment>
<dbReference type="GO" id="GO:0005576">
    <property type="term" value="C:extracellular region"/>
    <property type="evidence" value="ECO:0007669"/>
    <property type="project" value="UniProtKB-SubCell"/>
</dbReference>
<evidence type="ECO:0000256" key="3">
    <source>
        <dbReference type="RuleBase" id="RU362073"/>
    </source>
</evidence>
<dbReference type="Proteomes" id="UP000256845">
    <property type="component" value="Unassembled WGS sequence"/>
</dbReference>
<accession>A0A3D9H6N0</accession>
<evidence type="ECO:0000259" key="4">
    <source>
        <dbReference type="Pfam" id="PF00669"/>
    </source>
</evidence>
<dbReference type="GO" id="GO:0005198">
    <property type="term" value="F:structural molecule activity"/>
    <property type="evidence" value="ECO:0007669"/>
    <property type="project" value="UniProtKB-UniRule"/>
</dbReference>
<keyword evidence="6" id="KW-0282">Flagellum</keyword>
<evidence type="ECO:0000313" key="6">
    <source>
        <dbReference type="EMBL" id="RED44801.1"/>
    </source>
</evidence>
<name>A0A3D9H6N0_9PROT</name>
<dbReference type="Gene3D" id="6.10.10.10">
    <property type="entry name" value="Flagellar export chaperone, C-terminal domain"/>
    <property type="match status" value="1"/>
</dbReference>
<keyword evidence="2 3" id="KW-0975">Bacterial flagellum</keyword>
<dbReference type="GO" id="GO:0009288">
    <property type="term" value="C:bacterial-type flagellum"/>
    <property type="evidence" value="ECO:0007669"/>
    <property type="project" value="UniProtKB-SubCell"/>
</dbReference>
<keyword evidence="7" id="KW-1185">Reference proteome</keyword>
<dbReference type="EMBL" id="QRDW01000013">
    <property type="protein sequence ID" value="RED44801.1"/>
    <property type="molecule type" value="Genomic_DNA"/>
</dbReference>
<comment type="similarity">
    <text evidence="1 3">Belongs to the bacterial flagellin family.</text>
</comment>
<dbReference type="InterPro" id="IPR042187">
    <property type="entry name" value="Flagellin_C_sub2"/>
</dbReference>
<dbReference type="AlphaFoldDB" id="A0A3D9H6N0"/>
<dbReference type="Pfam" id="PF00700">
    <property type="entry name" value="Flagellin_C"/>
    <property type="match status" value="1"/>
</dbReference>
<evidence type="ECO:0000256" key="2">
    <source>
        <dbReference type="ARBA" id="ARBA00023143"/>
    </source>
</evidence>
<comment type="function">
    <text evidence="3">Flagellin is the subunit protein which polymerizes to form the filaments of bacterial flagella.</text>
</comment>
<evidence type="ECO:0000259" key="5">
    <source>
        <dbReference type="Pfam" id="PF00700"/>
    </source>
</evidence>
<feature type="domain" description="Flagellin N-terminal" evidence="4">
    <location>
        <begin position="4"/>
        <end position="140"/>
    </location>
</feature>
<dbReference type="PRINTS" id="PR00207">
    <property type="entry name" value="FLAGELLIN"/>
</dbReference>